<gene>
    <name evidence="1" type="ORF">Plil01_001649200</name>
</gene>
<dbReference type="OrthoDB" id="5981550at2759"/>
<dbReference type="EMBL" id="BSXW01002011">
    <property type="protein sequence ID" value="GMF40410.1"/>
    <property type="molecule type" value="Genomic_DNA"/>
</dbReference>
<accession>A0A9W6XKM5</accession>
<dbReference type="AlphaFoldDB" id="A0A9W6XKM5"/>
<dbReference type="InterPro" id="IPR009091">
    <property type="entry name" value="RCC1/BLIP-II"/>
</dbReference>
<keyword evidence="2" id="KW-1185">Reference proteome</keyword>
<sequence>MDVSEPKQIMAISAAISDTRGLVDIAGGNDFSIFLFQNGTAYVCGRDPSLDTDKPHLSPTLLNLPSSLEREFFGQIIAVSCGEAHYALLAKNGSLLLSYGSFSQPSADAGSATAEMEERRVAWVKEAGIVQQMVCGASHTLAVI</sequence>
<name>A0A9W6XKM5_9STRA</name>
<comment type="caution">
    <text evidence="1">The sequence shown here is derived from an EMBL/GenBank/DDBJ whole genome shotgun (WGS) entry which is preliminary data.</text>
</comment>
<proteinExistence type="predicted"/>
<protein>
    <submittedName>
        <fullName evidence="1">Unnamed protein product</fullName>
    </submittedName>
</protein>
<reference evidence="1" key="1">
    <citation type="submission" date="2023-04" db="EMBL/GenBank/DDBJ databases">
        <title>Phytophthora lilii NBRC 32176.</title>
        <authorList>
            <person name="Ichikawa N."/>
            <person name="Sato H."/>
            <person name="Tonouchi N."/>
        </authorList>
    </citation>
    <scope>NUCLEOTIDE SEQUENCE</scope>
    <source>
        <strain evidence="1">NBRC 32176</strain>
    </source>
</reference>
<evidence type="ECO:0000313" key="2">
    <source>
        <dbReference type="Proteomes" id="UP001165083"/>
    </source>
</evidence>
<dbReference type="Proteomes" id="UP001165083">
    <property type="component" value="Unassembled WGS sequence"/>
</dbReference>
<dbReference type="SUPFAM" id="SSF50985">
    <property type="entry name" value="RCC1/BLIP-II"/>
    <property type="match status" value="1"/>
</dbReference>
<dbReference type="Gene3D" id="2.130.10.30">
    <property type="entry name" value="Regulator of chromosome condensation 1/beta-lactamase-inhibitor protein II"/>
    <property type="match status" value="1"/>
</dbReference>
<evidence type="ECO:0000313" key="1">
    <source>
        <dbReference type="EMBL" id="GMF40410.1"/>
    </source>
</evidence>
<organism evidence="1 2">
    <name type="scientific">Phytophthora lilii</name>
    <dbReference type="NCBI Taxonomy" id="2077276"/>
    <lineage>
        <taxon>Eukaryota</taxon>
        <taxon>Sar</taxon>
        <taxon>Stramenopiles</taxon>
        <taxon>Oomycota</taxon>
        <taxon>Peronosporomycetes</taxon>
        <taxon>Peronosporales</taxon>
        <taxon>Peronosporaceae</taxon>
        <taxon>Phytophthora</taxon>
    </lineage>
</organism>